<evidence type="ECO:0000256" key="5">
    <source>
        <dbReference type="ARBA" id="ARBA00022598"/>
    </source>
</evidence>
<dbReference type="PANTHER" id="PTHR11098:SF1">
    <property type="entry name" value="NICOTINATE PHOSPHORIBOSYLTRANSFERASE"/>
    <property type="match status" value="1"/>
</dbReference>
<reference evidence="10 11" key="1">
    <citation type="submission" date="2016-07" db="EMBL/GenBank/DDBJ databases">
        <title>Draft Genome Sequence of Methylobrevis pamukkalensis PK2.</title>
        <authorList>
            <person name="Vasilenko O.V."/>
            <person name="Doronina N.V."/>
            <person name="Shmareva M.N."/>
            <person name="Tarlachkov S.V."/>
            <person name="Mustakhimov I."/>
            <person name="Trotsenko Y.A."/>
        </authorList>
    </citation>
    <scope>NUCLEOTIDE SEQUENCE [LARGE SCALE GENOMIC DNA]</scope>
    <source>
        <strain evidence="10 11">PK2</strain>
    </source>
</reference>
<comment type="caution">
    <text evidence="10">The sequence shown here is derived from an EMBL/GenBank/DDBJ whole genome shotgun (WGS) entry which is preliminary data.</text>
</comment>
<dbReference type="PIRSF" id="PIRSF000484">
    <property type="entry name" value="NAPRT"/>
    <property type="match status" value="1"/>
</dbReference>
<evidence type="ECO:0000313" key="10">
    <source>
        <dbReference type="EMBL" id="ODN70167.1"/>
    </source>
</evidence>
<organism evidence="10 11">
    <name type="scientific">Methylobrevis pamukkalensis</name>
    <dbReference type="NCBI Taxonomy" id="1439726"/>
    <lineage>
        <taxon>Bacteria</taxon>
        <taxon>Pseudomonadati</taxon>
        <taxon>Pseudomonadota</taxon>
        <taxon>Alphaproteobacteria</taxon>
        <taxon>Hyphomicrobiales</taxon>
        <taxon>Pleomorphomonadaceae</taxon>
        <taxon>Methylobrevis</taxon>
    </lineage>
</organism>
<evidence type="ECO:0000256" key="1">
    <source>
        <dbReference type="ARBA" id="ARBA00004952"/>
    </source>
</evidence>
<comment type="function">
    <text evidence="7">Catalyzes the synthesis of beta-nicotinate D-ribonucleotide from nicotinate and 5-phospho-D-ribose 1-phosphate at the expense of ATP.</text>
</comment>
<evidence type="ECO:0000256" key="6">
    <source>
        <dbReference type="ARBA" id="ARBA00022642"/>
    </source>
</evidence>
<keyword evidence="6 7" id="KW-0662">Pyridine nucleotide biosynthesis</keyword>
<comment type="similarity">
    <text evidence="2 7">Belongs to the NAPRTase family.</text>
</comment>
<comment type="catalytic activity">
    <reaction evidence="7">
        <text>5-phospho-alpha-D-ribose 1-diphosphate + nicotinate + ATP + H2O = nicotinate beta-D-ribonucleotide + ADP + phosphate + diphosphate</text>
        <dbReference type="Rhea" id="RHEA:36163"/>
        <dbReference type="ChEBI" id="CHEBI:15377"/>
        <dbReference type="ChEBI" id="CHEBI:30616"/>
        <dbReference type="ChEBI" id="CHEBI:32544"/>
        <dbReference type="ChEBI" id="CHEBI:33019"/>
        <dbReference type="ChEBI" id="CHEBI:43474"/>
        <dbReference type="ChEBI" id="CHEBI:57502"/>
        <dbReference type="ChEBI" id="CHEBI:58017"/>
        <dbReference type="ChEBI" id="CHEBI:456216"/>
        <dbReference type="EC" id="6.3.4.21"/>
    </reaction>
</comment>
<proteinExistence type="inferred from homology"/>
<feature type="domain" description="Nicotinate/nicotinamide phosphoribosyltransferase" evidence="8">
    <location>
        <begin position="192"/>
        <end position="424"/>
    </location>
</feature>
<dbReference type="EMBL" id="MCRJ01000059">
    <property type="protein sequence ID" value="ODN70167.1"/>
    <property type="molecule type" value="Genomic_DNA"/>
</dbReference>
<evidence type="ECO:0000259" key="8">
    <source>
        <dbReference type="Pfam" id="PF04095"/>
    </source>
</evidence>
<sequence length="438" mass="50440">MIVDIATRAYNHTFKLDPIVRSLLDTDFYKLLMQQMIYVLHPKLPVTFQLINRAKDLPLARIIDRRELEEQLDFVRQLSFQKNEIIWLAGNTFYGNRQIFRPEFISWLADFRLPDYELRVVDDQFELRFHGPWAEATAWEIPALAILSELKARAVMKAMSRFEIDVLYARAKAKLWAKIERLRVLEQEGPLRVGDFGTRRRHSYLWQRWCIEAMVEGIGRSFTGTSNVKHAMDLGLEALGTNAHELPMVYAALTDNDEDLRQAPYDVLRDWASFYSDNLRIILPDSFGTTYFLDHAPGEFGDWTGLRPDSKEPVEAVEEYIAWLKARGRDPMTKTAILSDGMDIDTIETAVRHFRGRIGNLPIGWGTNLTNDFRGCMPHFDDRLMHPTSLVCKVIEAAGRPAVKLSDNPTKATGPREEIERYLRVFGTKGMTTQAVLV</sequence>
<evidence type="ECO:0000256" key="3">
    <source>
        <dbReference type="ARBA" id="ARBA00013236"/>
    </source>
</evidence>
<gene>
    <name evidence="7 10" type="primary">pncB</name>
    <name evidence="10" type="ORF">A6302_02501</name>
</gene>
<dbReference type="InterPro" id="IPR006406">
    <property type="entry name" value="Nic_PRibTrfase"/>
</dbReference>
<evidence type="ECO:0000256" key="2">
    <source>
        <dbReference type="ARBA" id="ARBA00010897"/>
    </source>
</evidence>
<accession>A0A1E3H1H9</accession>
<protein>
    <recommendedName>
        <fullName evidence="3 7">Nicotinate phosphoribosyltransferase</fullName>
        <shortName evidence="7">NAPRTase</shortName>
        <ecNumber evidence="3 7">6.3.4.21</ecNumber>
    </recommendedName>
</protein>
<keyword evidence="10" id="KW-0328">Glycosyltransferase</keyword>
<keyword evidence="4 7" id="KW-0597">Phosphoprotein</keyword>
<dbReference type="GO" id="GO:0005829">
    <property type="term" value="C:cytosol"/>
    <property type="evidence" value="ECO:0007669"/>
    <property type="project" value="TreeGrafter"/>
</dbReference>
<feature type="modified residue" description="Phosphohistidine; by autocatalysis" evidence="7">
    <location>
        <position position="244"/>
    </location>
</feature>
<dbReference type="RefSeq" id="WP_069307100.1">
    <property type="nucleotide sequence ID" value="NZ_MCRJ01000059.1"/>
</dbReference>
<dbReference type="PATRIC" id="fig|1439726.3.peg.2628"/>
<dbReference type="NCBIfam" id="NF003704">
    <property type="entry name" value="PRK05321.1"/>
    <property type="match status" value="1"/>
</dbReference>
<dbReference type="Proteomes" id="UP000094622">
    <property type="component" value="Unassembled WGS sequence"/>
</dbReference>
<dbReference type="UniPathway" id="UPA00253">
    <property type="reaction ID" value="UER00457"/>
</dbReference>
<keyword evidence="10" id="KW-0808">Transferase</keyword>
<evidence type="ECO:0000259" key="9">
    <source>
        <dbReference type="Pfam" id="PF17767"/>
    </source>
</evidence>
<evidence type="ECO:0000256" key="4">
    <source>
        <dbReference type="ARBA" id="ARBA00022553"/>
    </source>
</evidence>
<evidence type="ECO:0000313" key="11">
    <source>
        <dbReference type="Proteomes" id="UP000094622"/>
    </source>
</evidence>
<dbReference type="GO" id="GO:0016757">
    <property type="term" value="F:glycosyltransferase activity"/>
    <property type="evidence" value="ECO:0007669"/>
    <property type="project" value="UniProtKB-KW"/>
</dbReference>
<dbReference type="InterPro" id="IPR007229">
    <property type="entry name" value="Nic_PRibTrfase-Fam"/>
</dbReference>
<dbReference type="AlphaFoldDB" id="A0A1E3H1H9"/>
<dbReference type="OrthoDB" id="9771406at2"/>
<dbReference type="InterPro" id="IPR041525">
    <property type="entry name" value="N/Namide_PRibTrfase"/>
</dbReference>
<dbReference type="Pfam" id="PF04095">
    <property type="entry name" value="NAPRTase"/>
    <property type="match status" value="1"/>
</dbReference>
<keyword evidence="5 7" id="KW-0436">Ligase</keyword>
<comment type="pathway">
    <text evidence="1 7">Cofactor biosynthesis; NAD(+) biosynthesis; nicotinate D-ribonucleotide from nicotinate: step 1/1.</text>
</comment>
<evidence type="ECO:0000256" key="7">
    <source>
        <dbReference type="HAMAP-Rule" id="MF_00570"/>
    </source>
</evidence>
<keyword evidence="11" id="KW-1185">Reference proteome</keyword>
<dbReference type="GO" id="GO:0034355">
    <property type="term" value="P:NAD+ biosynthetic process via the salvage pathway"/>
    <property type="evidence" value="ECO:0007669"/>
    <property type="project" value="TreeGrafter"/>
</dbReference>
<dbReference type="EC" id="6.3.4.21" evidence="3 7"/>
<dbReference type="InterPro" id="IPR036068">
    <property type="entry name" value="Nicotinate_pribotase-like_C"/>
</dbReference>
<dbReference type="HAMAP" id="MF_00570">
    <property type="entry name" value="NAPRTase"/>
    <property type="match status" value="1"/>
</dbReference>
<feature type="domain" description="Nicotinate phosphoribosyltransferase N-terminal" evidence="9">
    <location>
        <begin position="24"/>
        <end position="148"/>
    </location>
</feature>
<dbReference type="Pfam" id="PF17767">
    <property type="entry name" value="NAPRTase_N"/>
    <property type="match status" value="1"/>
</dbReference>
<dbReference type="InterPro" id="IPR040727">
    <property type="entry name" value="NAPRTase_N"/>
</dbReference>
<name>A0A1E3H1H9_9HYPH</name>
<dbReference type="PANTHER" id="PTHR11098">
    <property type="entry name" value="NICOTINATE PHOSPHORIBOSYLTRANSFERASE"/>
    <property type="match status" value="1"/>
</dbReference>
<dbReference type="GO" id="GO:0004516">
    <property type="term" value="F:nicotinate phosphoribosyltransferase activity"/>
    <property type="evidence" value="ECO:0007669"/>
    <property type="project" value="UniProtKB-UniRule"/>
</dbReference>
<dbReference type="Gene3D" id="3.20.140.10">
    <property type="entry name" value="nicotinate phosphoribosyltransferase"/>
    <property type="match status" value="1"/>
</dbReference>
<dbReference type="SUPFAM" id="SSF54675">
    <property type="entry name" value="Nicotinate/Quinolinate PRTase N-terminal domain-like"/>
    <property type="match status" value="1"/>
</dbReference>
<comment type="PTM">
    <text evidence="7">Transiently phosphorylated on a His residue during the reaction cycle. Phosphorylation strongly increases the affinity for substrates and increases the rate of nicotinate D-ribonucleotide production. Dephosphorylation regenerates the low-affinity form of the enzyme, leading to product release.</text>
</comment>
<dbReference type="SUPFAM" id="SSF51690">
    <property type="entry name" value="Nicotinate/Quinolinate PRTase C-terminal domain-like"/>
    <property type="match status" value="1"/>
</dbReference>